<dbReference type="PANTHER" id="PTHR38459:SF1">
    <property type="entry name" value="PROPHAGE BACTOPRENOL-LINKED GLUCOSE TRANSLOCASE HOMOLOG"/>
    <property type="match status" value="1"/>
</dbReference>
<accession>A0AAN1XXS8</accession>
<gene>
    <name evidence="8" type="ORF">WPS_15990</name>
</gene>
<feature type="transmembrane region" description="Helical" evidence="6">
    <location>
        <begin position="54"/>
        <end position="72"/>
    </location>
</feature>
<name>A0AAN1XXS8_UNVUL</name>
<comment type="similarity">
    <text evidence="2">Belongs to the GtrA family.</text>
</comment>
<keyword evidence="4 6" id="KW-1133">Transmembrane helix</keyword>
<sequence length="144" mass="15715">MSEARTTLLQRVRERRGVRQFVKFGIVGASGFIVNLAIFTVLQGAFNKHGTGPYFAIYSASFLAGGVSNYFLNRSWTFRSTGHAGKEGAQFLSVSVLALLVGLALSAVIAPYLGHGHKTWFVATCAGIVVNFFVNKYWTFRSVA</sequence>
<protein>
    <recommendedName>
        <fullName evidence="7">GtrA/DPMS transmembrane domain-containing protein</fullName>
    </recommendedName>
</protein>
<comment type="subcellular location">
    <subcellularLocation>
        <location evidence="1">Membrane</location>
        <topology evidence="1">Multi-pass membrane protein</topology>
    </subcellularLocation>
</comment>
<keyword evidence="5 6" id="KW-0472">Membrane</keyword>
<evidence type="ECO:0000256" key="5">
    <source>
        <dbReference type="ARBA" id="ARBA00023136"/>
    </source>
</evidence>
<dbReference type="Pfam" id="PF04138">
    <property type="entry name" value="GtrA_DPMS_TM"/>
    <property type="match status" value="1"/>
</dbReference>
<dbReference type="InterPro" id="IPR051401">
    <property type="entry name" value="GtrA_CellWall_Glycosyl"/>
</dbReference>
<dbReference type="Proteomes" id="UP001317532">
    <property type="component" value="Chromosome"/>
</dbReference>
<evidence type="ECO:0000256" key="6">
    <source>
        <dbReference type="SAM" id="Phobius"/>
    </source>
</evidence>
<keyword evidence="9" id="KW-1185">Reference proteome</keyword>
<dbReference type="PANTHER" id="PTHR38459">
    <property type="entry name" value="PROPHAGE BACTOPRENOL-LINKED GLUCOSE TRANSLOCASE HOMOLOG"/>
    <property type="match status" value="1"/>
</dbReference>
<evidence type="ECO:0000259" key="7">
    <source>
        <dbReference type="Pfam" id="PF04138"/>
    </source>
</evidence>
<dbReference type="EMBL" id="AP025523">
    <property type="protein sequence ID" value="BDE06323.1"/>
    <property type="molecule type" value="Genomic_DNA"/>
</dbReference>
<evidence type="ECO:0000313" key="8">
    <source>
        <dbReference type="EMBL" id="BDE06323.1"/>
    </source>
</evidence>
<evidence type="ECO:0000256" key="4">
    <source>
        <dbReference type="ARBA" id="ARBA00022989"/>
    </source>
</evidence>
<dbReference type="KEGG" id="vab:WPS_15990"/>
<feature type="transmembrane region" description="Helical" evidence="6">
    <location>
        <begin position="21"/>
        <end position="42"/>
    </location>
</feature>
<dbReference type="GO" id="GO:0005886">
    <property type="term" value="C:plasma membrane"/>
    <property type="evidence" value="ECO:0007669"/>
    <property type="project" value="TreeGrafter"/>
</dbReference>
<evidence type="ECO:0000313" key="9">
    <source>
        <dbReference type="Proteomes" id="UP001317532"/>
    </source>
</evidence>
<evidence type="ECO:0000256" key="2">
    <source>
        <dbReference type="ARBA" id="ARBA00009399"/>
    </source>
</evidence>
<organism evidence="8 9">
    <name type="scientific">Vulcanimicrobium alpinum</name>
    <dbReference type="NCBI Taxonomy" id="3016050"/>
    <lineage>
        <taxon>Bacteria</taxon>
        <taxon>Bacillati</taxon>
        <taxon>Vulcanimicrobiota</taxon>
        <taxon>Vulcanimicrobiia</taxon>
        <taxon>Vulcanimicrobiales</taxon>
        <taxon>Vulcanimicrobiaceae</taxon>
        <taxon>Vulcanimicrobium</taxon>
    </lineage>
</organism>
<evidence type="ECO:0000256" key="1">
    <source>
        <dbReference type="ARBA" id="ARBA00004141"/>
    </source>
</evidence>
<dbReference type="InterPro" id="IPR007267">
    <property type="entry name" value="GtrA_DPMS_TM"/>
</dbReference>
<feature type="domain" description="GtrA/DPMS transmembrane" evidence="7">
    <location>
        <begin position="23"/>
        <end position="140"/>
    </location>
</feature>
<proteinExistence type="inferred from homology"/>
<dbReference type="GO" id="GO:0000271">
    <property type="term" value="P:polysaccharide biosynthetic process"/>
    <property type="evidence" value="ECO:0007669"/>
    <property type="project" value="InterPro"/>
</dbReference>
<reference evidence="8 9" key="1">
    <citation type="journal article" date="2022" name="ISME Commun">
        <title>Vulcanimicrobium alpinus gen. nov. sp. nov., the first cultivated representative of the candidate phylum 'Eremiobacterota', is a metabolically versatile aerobic anoxygenic phototroph.</title>
        <authorList>
            <person name="Yabe S."/>
            <person name="Muto K."/>
            <person name="Abe K."/>
            <person name="Yokota A."/>
            <person name="Staudigel H."/>
            <person name="Tebo B.M."/>
        </authorList>
    </citation>
    <scope>NUCLEOTIDE SEQUENCE [LARGE SCALE GENOMIC DNA]</scope>
    <source>
        <strain evidence="8 9">WC8-2</strain>
    </source>
</reference>
<evidence type="ECO:0000256" key="3">
    <source>
        <dbReference type="ARBA" id="ARBA00022692"/>
    </source>
</evidence>
<feature type="transmembrane region" description="Helical" evidence="6">
    <location>
        <begin position="119"/>
        <end position="138"/>
    </location>
</feature>
<keyword evidence="3 6" id="KW-0812">Transmembrane</keyword>
<dbReference type="RefSeq" id="WP_317997289.1">
    <property type="nucleotide sequence ID" value="NZ_AP025523.1"/>
</dbReference>
<feature type="transmembrane region" description="Helical" evidence="6">
    <location>
        <begin position="92"/>
        <end position="113"/>
    </location>
</feature>
<dbReference type="AlphaFoldDB" id="A0AAN1XXS8"/>